<dbReference type="PROSITE" id="PS51424">
    <property type="entry name" value="ROC"/>
    <property type="match status" value="1"/>
</dbReference>
<protein>
    <recommendedName>
        <fullName evidence="6">Roc domain-containing protein</fullName>
    </recommendedName>
</protein>
<evidence type="ECO:0000256" key="1">
    <source>
        <dbReference type="ARBA" id="ARBA00022614"/>
    </source>
</evidence>
<dbReference type="Gene3D" id="3.30.70.1390">
    <property type="entry name" value="ROC domain from the Parkinson's disease-associated leucine-rich repeat kinase 2"/>
    <property type="match status" value="1"/>
</dbReference>
<feature type="compositionally biased region" description="Polar residues" evidence="5">
    <location>
        <begin position="548"/>
        <end position="557"/>
    </location>
</feature>
<dbReference type="PANTHER" id="PTHR12618">
    <property type="entry name" value="PHD AND RING FINGER DOMAIN-CONTAINING PROTEIN 1"/>
    <property type="match status" value="1"/>
</dbReference>
<keyword evidence="8" id="KW-1185">Reference proteome</keyword>
<evidence type="ECO:0000313" key="7">
    <source>
        <dbReference type="EMBL" id="KAG9352723.1"/>
    </source>
</evidence>
<keyword evidence="2" id="KW-0677">Repeat</keyword>
<feature type="region of interest" description="Disordered" evidence="5">
    <location>
        <begin position="772"/>
        <end position="793"/>
    </location>
</feature>
<sequence>MECLSPPLDAVPVEEWFCPQCTANNAHSDSTEEVSEDEVAALLADVVPTTSRLRASTVGRTRSIARTRQSERVRATINRNRITQAHAAQHVPRCLIRSTWLDETINAVLNSAAYAHSITRRGGARRKRKIGEKHRKSQRKKDRAESSSSSKRTVGKDTKIHREHLKRAKFGQKQVVKKHHVSRSHLPRSLEMHSGLIDLGSLDDANKTAGGSVPHMDVRRRGLSHSALRSHQPVAQPIQHSLSSLSVSDGDVMEDAAPVPDLLGSILSGQSLFLKDISDMVITRDGSLKLGNPVSASSKASISNTNNTHDSETKVHTGIAAGTGSCAFHVPSLSHSPPTSDSLRTSASLVVPPVLRGNSSSLNPALQRPSNTCISYHMNDAGSIDKSWCRTSPTRCSFPRCSNSTFDCSPKEMGVKTGVSMGAVKKALHKPVWMDISGLPRIPKIQRGTDSSCVDSCKNMSQELLQGVRSRVEDGWGQREIRTGTPCISSTASSCTSSVKPCCSFTGRSCNCATRYQRSRGSHGITQGSMECRLWDKKRKNLHDPSHTAASESNSADGVSESKAFDHTPETVCNLPGAVVTDTTETVGILPGAVVTKMPETIGTMWGTEISDTPIVKQEGLSIVKPETSAGITNTSTISRPQVKKVAWSLQCLDESSAKPAGTLPSNTLVQSNKDGHHTSANLTQAQNSSRSTLWFNRDQNMKTLHLQERAIEEVKQAIKPFFQKKEITVKEFKEIWGKAVQKVCDSRSGEISPERVSKLVKAYVEKYKLAKKTPNGGAGPRSTQKKEKMDYSKSKLKELPKEVLASDIAGAVKHLNLQHNKLKQVCEISKLLNLTLLNLSDNDLSEFPTEIKELRYLDKLYLNQNNIKSIPEGVFPQLERLKFVKLSTNRLTGLPSDIRYCKSLYYINLSNNCLKDVNVLEGLSSLGELHVRNNNLQDLPAGLFLNSALTMCKATGNPLREPPIEVCAGGVKDIQRYFRMLGNSGHRVHRVKTMFLGSSMAGKSTICCSLRKGLPVQVDVADRTVGIEIKDVMLGGIQFLLWDFAGQEEYYFTHHVFITPQALVILTINLASYDVNDPQCFKDSVSFWINNVQLRVPDSVVLLVGTHSDECSDEAEVQRKKVDIEQKVRQMLEERKANLERRKHTIEEDLEDSKQVFHQLSDLKQLTQYNLKVLDLVPMDCTKTEEITKFQDYILCQVKKKELFPRIVSFVEILHALKGKLGDVDQEDLRCILRYLHRIGIIVWYEEINALSDSVFIEPSFLIKLFKLQEISRDQLIEERSLAMHRDIWINDLKGKATLHNAAIRVMLRKTLKELEMDEKDFVKEIVGTRKSDGKFLALLHHFQICLPLKLSSPLNPNARAFSPDQNWELSNPPPCHDACLFPNYLKDNCRVLEMWGEDRYEDIKICVYFLPEVPHGFFHRLIIKCCSFYPIHWVGRDHCLVSNSTRLVLLKQKCVNEDQLIEIRCKRPDSGQWRSAWDMILVILQRVDQLTEQWPGLCLSVTSPCAEEGCGDSFLWADWKNLHGTDIYNMTKEEKMICRNGHTHRTETLFPKGTLTHHINKEQAQCSLHEYSIQRIYEYSL</sequence>
<feature type="compositionally biased region" description="Polar residues" evidence="5">
    <location>
        <begin position="664"/>
        <end position="690"/>
    </location>
</feature>
<keyword evidence="1" id="KW-0433">Leucine-rich repeat</keyword>
<dbReference type="Proteomes" id="UP000824540">
    <property type="component" value="Unassembled WGS sequence"/>
</dbReference>
<dbReference type="InterPro" id="IPR020859">
    <property type="entry name" value="ROC"/>
</dbReference>
<feature type="coiled-coil region" evidence="4">
    <location>
        <begin position="1115"/>
        <end position="1157"/>
    </location>
</feature>
<dbReference type="InterPro" id="IPR032675">
    <property type="entry name" value="LRR_dom_sf"/>
</dbReference>
<evidence type="ECO:0000256" key="2">
    <source>
        <dbReference type="ARBA" id="ARBA00022737"/>
    </source>
</evidence>
<keyword evidence="3" id="KW-0547">Nucleotide-binding</keyword>
<dbReference type="InterPro" id="IPR001611">
    <property type="entry name" value="Leu-rich_rpt"/>
</dbReference>
<evidence type="ECO:0000256" key="4">
    <source>
        <dbReference type="SAM" id="Coils"/>
    </source>
</evidence>
<dbReference type="SUPFAM" id="SSF52058">
    <property type="entry name" value="L domain-like"/>
    <property type="match status" value="1"/>
</dbReference>
<evidence type="ECO:0000256" key="3">
    <source>
        <dbReference type="ARBA" id="ARBA00022741"/>
    </source>
</evidence>
<reference evidence="7" key="1">
    <citation type="thesis" date="2021" institute="BYU ScholarsArchive" country="Provo, UT, USA">
        <title>Applications of and Algorithms for Genome Assembly and Genomic Analyses with an Emphasis on Marine Teleosts.</title>
        <authorList>
            <person name="Pickett B.D."/>
        </authorList>
    </citation>
    <scope>NUCLEOTIDE SEQUENCE</scope>
    <source>
        <strain evidence="7">HI-2016</strain>
    </source>
</reference>
<name>A0A8T2PHB4_9TELE</name>
<dbReference type="Gene3D" id="3.80.10.10">
    <property type="entry name" value="Ribonuclease Inhibitor"/>
    <property type="match status" value="1"/>
</dbReference>
<gene>
    <name evidence="7" type="ORF">JZ751_021137</name>
</gene>
<dbReference type="InterPro" id="IPR013083">
    <property type="entry name" value="Znf_RING/FYVE/PHD"/>
</dbReference>
<comment type="caution">
    <text evidence="7">The sequence shown here is derived from an EMBL/GenBank/DDBJ whole genome shotgun (WGS) entry which is preliminary data.</text>
</comment>
<feature type="domain" description="Roc" evidence="6">
    <location>
        <begin position="985"/>
        <end position="1202"/>
    </location>
</feature>
<dbReference type="PROSITE" id="PS51450">
    <property type="entry name" value="LRR"/>
    <property type="match status" value="4"/>
</dbReference>
<dbReference type="InterPro" id="IPR057031">
    <property type="entry name" value="SFR19-like_C"/>
</dbReference>
<dbReference type="OrthoDB" id="40118at2759"/>
<dbReference type="Gene3D" id="3.40.50.300">
    <property type="entry name" value="P-loop containing nucleotide triphosphate hydrolases"/>
    <property type="match status" value="1"/>
</dbReference>
<dbReference type="Pfam" id="PF23030">
    <property type="entry name" value="SCAF11-like_C"/>
    <property type="match status" value="1"/>
</dbReference>
<dbReference type="GO" id="GO:0000166">
    <property type="term" value="F:nucleotide binding"/>
    <property type="evidence" value="ECO:0007669"/>
    <property type="project" value="UniProtKB-KW"/>
</dbReference>
<dbReference type="SMART" id="SM00369">
    <property type="entry name" value="LRR_TYP"/>
    <property type="match status" value="4"/>
</dbReference>
<dbReference type="InterPro" id="IPR047157">
    <property type="entry name" value="PHRF1/Atg35"/>
</dbReference>
<proteinExistence type="predicted"/>
<feature type="region of interest" description="Disordered" evidence="5">
    <location>
        <begin position="118"/>
        <end position="161"/>
    </location>
</feature>
<feature type="region of interest" description="Disordered" evidence="5">
    <location>
        <begin position="543"/>
        <end position="563"/>
    </location>
</feature>
<evidence type="ECO:0000313" key="8">
    <source>
        <dbReference type="Proteomes" id="UP000824540"/>
    </source>
</evidence>
<keyword evidence="4" id="KW-0175">Coiled coil</keyword>
<dbReference type="GO" id="GO:0009966">
    <property type="term" value="P:regulation of signal transduction"/>
    <property type="evidence" value="ECO:0007669"/>
    <property type="project" value="UniProtKB-ARBA"/>
</dbReference>
<dbReference type="InterPro" id="IPR003591">
    <property type="entry name" value="Leu-rich_rpt_typical-subtyp"/>
</dbReference>
<evidence type="ECO:0000256" key="5">
    <source>
        <dbReference type="SAM" id="MobiDB-lite"/>
    </source>
</evidence>
<dbReference type="PANTHER" id="PTHR12618:SF20">
    <property type="entry name" value="PHD AND RING FINGER DOMAIN-CONTAINING PROTEIN 1"/>
    <property type="match status" value="1"/>
</dbReference>
<organism evidence="7 8">
    <name type="scientific">Albula glossodonta</name>
    <name type="common">roundjaw bonefish</name>
    <dbReference type="NCBI Taxonomy" id="121402"/>
    <lineage>
        <taxon>Eukaryota</taxon>
        <taxon>Metazoa</taxon>
        <taxon>Chordata</taxon>
        <taxon>Craniata</taxon>
        <taxon>Vertebrata</taxon>
        <taxon>Euteleostomi</taxon>
        <taxon>Actinopterygii</taxon>
        <taxon>Neopterygii</taxon>
        <taxon>Teleostei</taxon>
        <taxon>Albuliformes</taxon>
        <taxon>Albulidae</taxon>
        <taxon>Albula</taxon>
    </lineage>
</organism>
<dbReference type="EMBL" id="JAFBMS010000005">
    <property type="protein sequence ID" value="KAG9352723.1"/>
    <property type="molecule type" value="Genomic_DNA"/>
</dbReference>
<dbReference type="Pfam" id="PF23598">
    <property type="entry name" value="LRR_14"/>
    <property type="match status" value="1"/>
</dbReference>
<dbReference type="Pfam" id="PF08477">
    <property type="entry name" value="Roc"/>
    <property type="match status" value="1"/>
</dbReference>
<dbReference type="Gene3D" id="3.30.40.10">
    <property type="entry name" value="Zinc/RING finger domain, C3HC4 (zinc finger)"/>
    <property type="match status" value="1"/>
</dbReference>
<accession>A0A8T2PHB4</accession>
<dbReference type="InterPro" id="IPR055414">
    <property type="entry name" value="LRR_R13L4/SHOC2-like"/>
</dbReference>
<dbReference type="InterPro" id="IPR027417">
    <property type="entry name" value="P-loop_NTPase"/>
</dbReference>
<feature type="region of interest" description="Disordered" evidence="5">
    <location>
        <begin position="659"/>
        <end position="690"/>
    </location>
</feature>
<feature type="compositionally biased region" description="Basic residues" evidence="5">
    <location>
        <begin position="118"/>
        <end position="141"/>
    </location>
</feature>
<evidence type="ECO:0000259" key="6">
    <source>
        <dbReference type="PROSITE" id="PS51424"/>
    </source>
</evidence>
<dbReference type="SUPFAM" id="SSF52540">
    <property type="entry name" value="P-loop containing nucleoside triphosphate hydrolases"/>
    <property type="match status" value="1"/>
</dbReference>